<keyword evidence="7" id="KW-0418">Kinase</keyword>
<dbReference type="OrthoDB" id="142078at2"/>
<evidence type="ECO:0000256" key="9">
    <source>
        <dbReference type="ARBA" id="ARBA00022842"/>
    </source>
</evidence>
<dbReference type="InterPro" id="IPR045540">
    <property type="entry name" value="YegS/DAGK_C"/>
</dbReference>
<dbReference type="GO" id="GO:0046872">
    <property type="term" value="F:metal ion binding"/>
    <property type="evidence" value="ECO:0007669"/>
    <property type="project" value="UniProtKB-KW"/>
</dbReference>
<evidence type="ECO:0000256" key="2">
    <source>
        <dbReference type="ARBA" id="ARBA00005983"/>
    </source>
</evidence>
<evidence type="ECO:0000256" key="8">
    <source>
        <dbReference type="ARBA" id="ARBA00022840"/>
    </source>
</evidence>
<organism evidence="14 15">
    <name type="scientific">Euzebya pacifica</name>
    <dbReference type="NCBI Taxonomy" id="1608957"/>
    <lineage>
        <taxon>Bacteria</taxon>
        <taxon>Bacillati</taxon>
        <taxon>Actinomycetota</taxon>
        <taxon>Nitriliruptoria</taxon>
        <taxon>Euzebyales</taxon>
    </lineage>
</organism>
<dbReference type="NCBIfam" id="TIGR00147">
    <property type="entry name" value="YegS/Rv2252/BmrU family lipid kinase"/>
    <property type="match status" value="1"/>
</dbReference>
<dbReference type="InterPro" id="IPR005218">
    <property type="entry name" value="Diacylglycerol/lipid_kinase"/>
</dbReference>
<evidence type="ECO:0000256" key="12">
    <source>
        <dbReference type="ARBA" id="ARBA00023264"/>
    </source>
</evidence>
<name>A0A346XYH3_9ACTN</name>
<dbReference type="PANTHER" id="PTHR12358">
    <property type="entry name" value="SPHINGOSINE KINASE"/>
    <property type="match status" value="1"/>
</dbReference>
<dbReference type="InterPro" id="IPR050187">
    <property type="entry name" value="Lipid_Phosphate_FormReg"/>
</dbReference>
<keyword evidence="9" id="KW-0460">Magnesium</keyword>
<accession>A0A346XYH3</accession>
<keyword evidence="5" id="KW-0479">Metal-binding</keyword>
<evidence type="ECO:0000256" key="4">
    <source>
        <dbReference type="ARBA" id="ARBA00022679"/>
    </source>
</evidence>
<evidence type="ECO:0000259" key="13">
    <source>
        <dbReference type="PROSITE" id="PS50146"/>
    </source>
</evidence>
<protein>
    <submittedName>
        <fullName evidence="14">Transcription regulator</fullName>
    </submittedName>
</protein>
<dbReference type="InterPro" id="IPR001206">
    <property type="entry name" value="Diacylglycerol_kinase_cat_dom"/>
</dbReference>
<comment type="cofactor">
    <cofactor evidence="1">
        <name>Mg(2+)</name>
        <dbReference type="ChEBI" id="CHEBI:18420"/>
    </cofactor>
</comment>
<dbReference type="InterPro" id="IPR017438">
    <property type="entry name" value="ATP-NAD_kinase_N"/>
</dbReference>
<keyword evidence="15" id="KW-1185">Reference proteome</keyword>
<keyword evidence="6" id="KW-0547">Nucleotide-binding</keyword>
<keyword evidence="3" id="KW-0444">Lipid biosynthesis</keyword>
<dbReference type="KEGG" id="euz:DVS28_a2590"/>
<keyword evidence="11" id="KW-0594">Phospholipid biosynthesis</keyword>
<dbReference type="GO" id="GO:0016301">
    <property type="term" value="F:kinase activity"/>
    <property type="evidence" value="ECO:0007669"/>
    <property type="project" value="UniProtKB-KW"/>
</dbReference>
<sequence>MSHPFGTLHLIANPTSGSGAVRKTMPELRRLLDEHELDHEVHLTTGPGHATELARSIVEGGGRYIAAVGGDGTVHEVVNGLLDADGQPIAADIVLAVVRAGSGGDFARTFGLDRPVERLVRRHLTGTATMPLDVGHVTYVKDGREESCFFVNIAEVGWGADVVRRAAKLPRFVGRVRYLISALAAVRAANPQQVALVLEKTTANIGMVELVVANGQFFGGGMKVAPRALPDDGLFNVLAFTGGKAQVFTLTPKLFQGEHLPNPRIAEWQSSTASVAPEEPMLVEADGEVLGTTPASFTVVDKPLVLKI</sequence>
<evidence type="ECO:0000313" key="14">
    <source>
        <dbReference type="EMBL" id="AXV07270.1"/>
    </source>
</evidence>
<dbReference type="GO" id="GO:0008654">
    <property type="term" value="P:phospholipid biosynthetic process"/>
    <property type="evidence" value="ECO:0007669"/>
    <property type="project" value="UniProtKB-KW"/>
</dbReference>
<dbReference type="GO" id="GO:0005886">
    <property type="term" value="C:plasma membrane"/>
    <property type="evidence" value="ECO:0007669"/>
    <property type="project" value="TreeGrafter"/>
</dbReference>
<keyword evidence="12" id="KW-1208">Phospholipid metabolism</keyword>
<dbReference type="SMART" id="SM00046">
    <property type="entry name" value="DAGKc"/>
    <property type="match status" value="1"/>
</dbReference>
<dbReference type="SUPFAM" id="SSF111331">
    <property type="entry name" value="NAD kinase/diacylglycerol kinase-like"/>
    <property type="match status" value="1"/>
</dbReference>
<feature type="domain" description="DAGKc" evidence="13">
    <location>
        <begin position="3"/>
        <end position="143"/>
    </location>
</feature>
<evidence type="ECO:0000256" key="10">
    <source>
        <dbReference type="ARBA" id="ARBA00023098"/>
    </source>
</evidence>
<dbReference type="Gene3D" id="2.60.200.40">
    <property type="match status" value="1"/>
</dbReference>
<keyword evidence="4" id="KW-0808">Transferase</keyword>
<keyword evidence="8" id="KW-0067">ATP-binding</keyword>
<dbReference type="GO" id="GO:0005524">
    <property type="term" value="F:ATP binding"/>
    <property type="evidence" value="ECO:0007669"/>
    <property type="project" value="UniProtKB-KW"/>
</dbReference>
<dbReference type="Pfam" id="PF19279">
    <property type="entry name" value="YegS_C"/>
    <property type="match status" value="1"/>
</dbReference>
<dbReference type="PROSITE" id="PS50146">
    <property type="entry name" value="DAGK"/>
    <property type="match status" value="1"/>
</dbReference>
<dbReference type="Pfam" id="PF00781">
    <property type="entry name" value="DAGK_cat"/>
    <property type="match status" value="1"/>
</dbReference>
<gene>
    <name evidence="14" type="ORF">DVS28_a2590</name>
</gene>
<dbReference type="InterPro" id="IPR016064">
    <property type="entry name" value="NAD/diacylglycerol_kinase_sf"/>
</dbReference>
<dbReference type="AlphaFoldDB" id="A0A346XYH3"/>
<reference evidence="14 15" key="1">
    <citation type="submission" date="2018-09" db="EMBL/GenBank/DDBJ databases">
        <title>Complete genome sequence of Euzebya sp. DY32-46 isolated from seawater of Pacific Ocean.</title>
        <authorList>
            <person name="Xu L."/>
            <person name="Wu Y.-H."/>
            <person name="Xu X.-W."/>
        </authorList>
    </citation>
    <scope>NUCLEOTIDE SEQUENCE [LARGE SCALE GENOMIC DNA]</scope>
    <source>
        <strain evidence="14 15">DY32-46</strain>
    </source>
</reference>
<evidence type="ECO:0000256" key="5">
    <source>
        <dbReference type="ARBA" id="ARBA00022723"/>
    </source>
</evidence>
<evidence type="ECO:0000313" key="15">
    <source>
        <dbReference type="Proteomes" id="UP000264006"/>
    </source>
</evidence>
<evidence type="ECO:0000256" key="3">
    <source>
        <dbReference type="ARBA" id="ARBA00022516"/>
    </source>
</evidence>
<evidence type="ECO:0000256" key="11">
    <source>
        <dbReference type="ARBA" id="ARBA00023209"/>
    </source>
</evidence>
<comment type="similarity">
    <text evidence="2">Belongs to the diacylglycerol/lipid kinase family.</text>
</comment>
<proteinExistence type="inferred from homology"/>
<dbReference type="EMBL" id="CP031165">
    <property type="protein sequence ID" value="AXV07270.1"/>
    <property type="molecule type" value="Genomic_DNA"/>
</dbReference>
<evidence type="ECO:0000256" key="1">
    <source>
        <dbReference type="ARBA" id="ARBA00001946"/>
    </source>
</evidence>
<dbReference type="RefSeq" id="WP_114594158.1">
    <property type="nucleotide sequence ID" value="NZ_CP031165.1"/>
</dbReference>
<dbReference type="Proteomes" id="UP000264006">
    <property type="component" value="Chromosome"/>
</dbReference>
<dbReference type="PANTHER" id="PTHR12358:SF106">
    <property type="entry name" value="LIPID KINASE YEGS"/>
    <property type="match status" value="1"/>
</dbReference>
<keyword evidence="10" id="KW-0443">Lipid metabolism</keyword>
<dbReference type="Gene3D" id="3.40.50.10330">
    <property type="entry name" value="Probable inorganic polyphosphate/atp-NAD kinase, domain 1"/>
    <property type="match status" value="1"/>
</dbReference>
<evidence type="ECO:0000256" key="7">
    <source>
        <dbReference type="ARBA" id="ARBA00022777"/>
    </source>
</evidence>
<evidence type="ECO:0000256" key="6">
    <source>
        <dbReference type="ARBA" id="ARBA00022741"/>
    </source>
</evidence>